<protein>
    <submittedName>
        <fullName evidence="2">Glucokinase</fullName>
    </submittedName>
</protein>
<dbReference type="SUPFAM" id="SSF53067">
    <property type="entry name" value="Actin-like ATPase domain"/>
    <property type="match status" value="1"/>
</dbReference>
<evidence type="ECO:0000313" key="3">
    <source>
        <dbReference type="Proteomes" id="UP000319449"/>
    </source>
</evidence>
<comment type="similarity">
    <text evidence="1">Belongs to the ROK (NagC/XylR) family.</text>
</comment>
<keyword evidence="2" id="KW-0418">Kinase</keyword>
<name>A0A562VKJ0_9BACT</name>
<dbReference type="Pfam" id="PF00480">
    <property type="entry name" value="ROK"/>
    <property type="match status" value="1"/>
</dbReference>
<dbReference type="Proteomes" id="UP000319449">
    <property type="component" value="Unassembled WGS sequence"/>
</dbReference>
<evidence type="ECO:0000256" key="1">
    <source>
        <dbReference type="ARBA" id="ARBA00006479"/>
    </source>
</evidence>
<dbReference type="PANTHER" id="PTHR18964">
    <property type="entry name" value="ROK (REPRESSOR, ORF, KINASE) FAMILY"/>
    <property type="match status" value="1"/>
</dbReference>
<organism evidence="2 3">
    <name type="scientific">Geobacter argillaceus</name>
    <dbReference type="NCBI Taxonomy" id="345631"/>
    <lineage>
        <taxon>Bacteria</taxon>
        <taxon>Pseudomonadati</taxon>
        <taxon>Thermodesulfobacteriota</taxon>
        <taxon>Desulfuromonadia</taxon>
        <taxon>Geobacterales</taxon>
        <taxon>Geobacteraceae</taxon>
        <taxon>Geobacter</taxon>
    </lineage>
</organism>
<dbReference type="AlphaFoldDB" id="A0A562VKJ0"/>
<dbReference type="InterPro" id="IPR043129">
    <property type="entry name" value="ATPase_NBD"/>
</dbReference>
<dbReference type="InterPro" id="IPR000600">
    <property type="entry name" value="ROK"/>
</dbReference>
<comment type="caution">
    <text evidence="2">The sequence shown here is derived from an EMBL/GenBank/DDBJ whole genome shotgun (WGS) entry which is preliminary data.</text>
</comment>
<dbReference type="GO" id="GO:0016301">
    <property type="term" value="F:kinase activity"/>
    <property type="evidence" value="ECO:0007669"/>
    <property type="project" value="UniProtKB-KW"/>
</dbReference>
<dbReference type="PANTHER" id="PTHR18964:SF149">
    <property type="entry name" value="BIFUNCTIONAL UDP-N-ACETYLGLUCOSAMINE 2-EPIMERASE_N-ACETYLMANNOSAMINE KINASE"/>
    <property type="match status" value="1"/>
</dbReference>
<evidence type="ECO:0000313" key="2">
    <source>
        <dbReference type="EMBL" id="TWJ18398.1"/>
    </source>
</evidence>
<reference evidence="2 3" key="1">
    <citation type="submission" date="2019-07" db="EMBL/GenBank/DDBJ databases">
        <title>Genomic Encyclopedia of Archaeal and Bacterial Type Strains, Phase II (KMG-II): from individual species to whole genera.</title>
        <authorList>
            <person name="Goeker M."/>
        </authorList>
    </citation>
    <scope>NUCLEOTIDE SEQUENCE [LARGE SCALE GENOMIC DNA]</scope>
    <source>
        <strain evidence="2 3">ATCC BAA-1139</strain>
    </source>
</reference>
<accession>A0A562VKJ0</accession>
<dbReference type="OrthoDB" id="9810372at2"/>
<keyword evidence="3" id="KW-1185">Reference proteome</keyword>
<dbReference type="EMBL" id="VLLN01000016">
    <property type="protein sequence ID" value="TWJ18398.1"/>
    <property type="molecule type" value="Genomic_DNA"/>
</dbReference>
<sequence>MTATRDTRDVTLAIDLGGTNLRLALISRDGSIIARLRRPTCVTGGLSAFVDGLGSAIEELRTEALHRHRAIVAIGAGVPGLVNGAGLLHKAVNLPFLDGLNINDLLLATTGLPAVAANDANAAAVGELRFGAGQPFSSFLLFTLGTGVGSGLILNGALWTGHDGIASEFGHTTVEPAGIACPCGNRGCLEQYASASALLTEARQQLDAGTTSMLAETDREMLTAETVGQAAVQGDPLARQLLARAGRYLGQAAATAVNLLNLEAFILTGGMAASFPFIAPAMAAELKARAFPAATKRVRVLPGTLGDDAGLLGMAALAWEKGL</sequence>
<gene>
    <name evidence="2" type="ORF">JN12_02620</name>
</gene>
<proteinExistence type="inferred from homology"/>
<dbReference type="Gene3D" id="3.30.420.40">
    <property type="match status" value="2"/>
</dbReference>
<keyword evidence="2" id="KW-0808">Transferase</keyword>
<dbReference type="RefSeq" id="WP_145023455.1">
    <property type="nucleotide sequence ID" value="NZ_VLLN01000016.1"/>
</dbReference>